<accession>A0A5J5CEU4</accession>
<dbReference type="GO" id="GO:0005829">
    <property type="term" value="C:cytosol"/>
    <property type="evidence" value="ECO:0007669"/>
    <property type="project" value="TreeGrafter"/>
</dbReference>
<dbReference type="GO" id="GO:0005654">
    <property type="term" value="C:nucleoplasm"/>
    <property type="evidence" value="ECO:0007669"/>
    <property type="project" value="TreeGrafter"/>
</dbReference>
<feature type="region of interest" description="Disordered" evidence="6">
    <location>
        <begin position="233"/>
        <end position="258"/>
    </location>
</feature>
<keyword evidence="4" id="KW-0949">S-adenosyl-L-methionine</keyword>
<dbReference type="PANTHER" id="PTHR13563">
    <property type="entry name" value="TRNA (GUANINE-9-) METHYLTRANSFERASE"/>
    <property type="match status" value="1"/>
</dbReference>
<feature type="region of interest" description="Disordered" evidence="6">
    <location>
        <begin position="1"/>
        <end position="100"/>
    </location>
</feature>
<comment type="catalytic activity">
    <reaction evidence="5">
        <text>guanosine(9) in tRNA + S-adenosyl-L-methionine = N(1)-methylguanosine(9) in tRNA + S-adenosyl-L-homocysteine + H(+)</text>
        <dbReference type="Rhea" id="RHEA:43156"/>
        <dbReference type="Rhea" id="RHEA-COMP:10367"/>
        <dbReference type="Rhea" id="RHEA-COMP:10368"/>
        <dbReference type="ChEBI" id="CHEBI:15378"/>
        <dbReference type="ChEBI" id="CHEBI:57856"/>
        <dbReference type="ChEBI" id="CHEBI:59789"/>
        <dbReference type="ChEBI" id="CHEBI:73542"/>
        <dbReference type="ChEBI" id="CHEBI:74269"/>
        <dbReference type="EC" id="2.1.1.221"/>
    </reaction>
</comment>
<reference evidence="8 9" key="1">
    <citation type="submission" date="2019-08" db="EMBL/GenBank/DDBJ databases">
        <title>A chromosome-level genome assembly, high-density linkage maps, and genome scans reveal the genomic architecture of hybrid incompatibilities underlying speciation via character displacement in darters (Percidae: Etheostominae).</title>
        <authorList>
            <person name="Moran R.L."/>
            <person name="Catchen J.M."/>
            <person name="Fuller R.C."/>
        </authorList>
    </citation>
    <scope>NUCLEOTIDE SEQUENCE [LARGE SCALE GENOMIC DNA]</scope>
    <source>
        <strain evidence="8">EspeVRDwgs_2016</strain>
        <tissue evidence="8">Muscle</tissue>
    </source>
</reference>
<evidence type="ECO:0000256" key="6">
    <source>
        <dbReference type="SAM" id="MobiDB-lite"/>
    </source>
</evidence>
<keyword evidence="9" id="KW-1185">Reference proteome</keyword>
<dbReference type="InterPro" id="IPR038459">
    <property type="entry name" value="MT_TRM10-typ_sf"/>
</dbReference>
<dbReference type="GO" id="GO:0052905">
    <property type="term" value="F:tRNA (guanosine(9)-N1)-methyltransferase activity"/>
    <property type="evidence" value="ECO:0007669"/>
    <property type="project" value="UniProtKB-EC"/>
</dbReference>
<evidence type="ECO:0000256" key="3">
    <source>
        <dbReference type="ARBA" id="ARBA00022679"/>
    </source>
</evidence>
<evidence type="ECO:0000256" key="5">
    <source>
        <dbReference type="ARBA" id="ARBA00048434"/>
    </source>
</evidence>
<feature type="domain" description="SAM-dependent MTase TRM10-type" evidence="7">
    <location>
        <begin position="51"/>
        <end position="233"/>
    </location>
</feature>
<dbReference type="GO" id="GO:0000049">
    <property type="term" value="F:tRNA binding"/>
    <property type="evidence" value="ECO:0007669"/>
    <property type="project" value="TreeGrafter"/>
</dbReference>
<gene>
    <name evidence="8" type="ORF">FQN60_007010</name>
</gene>
<dbReference type="AlphaFoldDB" id="A0A5J5CEU4"/>
<dbReference type="EMBL" id="VOFY01000056">
    <property type="protein sequence ID" value="KAA8578971.1"/>
    <property type="molecule type" value="Genomic_DNA"/>
</dbReference>
<sequence>MADDSVKSEASAQQENDNGGNKSSQKTVSSNGENAAENQTVSKSQKKKLLKQQKWEEERELRKQRRKEKKQQRRLQRTNHLEEQGGEAQHMRKRPRREVAPSSLRLVVDCSFDNLMLTKDISIKTEHYSEVVAREELVYLTSDSPNVLEELDHKKAYVIGGLVDHNHHKGITFERATELGIAHAQLPLSSFVKMNSRKVLAVNHVFEIILAYLEKGSWQEAFFTVLPQRKGAVAVDQEKEEEDSDSDSDTPDQTEKRA</sequence>
<evidence type="ECO:0000259" key="7">
    <source>
        <dbReference type="PROSITE" id="PS51675"/>
    </source>
</evidence>
<name>A0A5J5CEU4_9PERO</name>
<protein>
    <recommendedName>
        <fullName evidence="1">tRNA (guanine(9)-N(1))-methyltransferase</fullName>
        <ecNumber evidence="1">2.1.1.221</ecNumber>
    </recommendedName>
</protein>
<evidence type="ECO:0000313" key="9">
    <source>
        <dbReference type="Proteomes" id="UP000327493"/>
    </source>
</evidence>
<evidence type="ECO:0000256" key="1">
    <source>
        <dbReference type="ARBA" id="ARBA00012797"/>
    </source>
</evidence>
<dbReference type="InterPro" id="IPR028564">
    <property type="entry name" value="MT_TRM10-typ"/>
</dbReference>
<feature type="compositionally biased region" description="Polar residues" evidence="6">
    <location>
        <begin position="8"/>
        <end position="43"/>
    </location>
</feature>
<dbReference type="GO" id="GO:0002939">
    <property type="term" value="P:tRNA N1-guanine methylation"/>
    <property type="evidence" value="ECO:0007669"/>
    <property type="project" value="TreeGrafter"/>
</dbReference>
<evidence type="ECO:0000256" key="4">
    <source>
        <dbReference type="ARBA" id="ARBA00022691"/>
    </source>
</evidence>
<feature type="compositionally biased region" description="Acidic residues" evidence="6">
    <location>
        <begin position="238"/>
        <end position="252"/>
    </location>
</feature>
<dbReference type="InterPro" id="IPR007356">
    <property type="entry name" value="tRNA_m1G_MeTrfase_euk"/>
</dbReference>
<dbReference type="Proteomes" id="UP000327493">
    <property type="component" value="Unassembled WGS sequence"/>
</dbReference>
<feature type="compositionally biased region" description="Basic residues" evidence="6">
    <location>
        <begin position="62"/>
        <end position="77"/>
    </location>
</feature>
<evidence type="ECO:0000256" key="2">
    <source>
        <dbReference type="ARBA" id="ARBA00022603"/>
    </source>
</evidence>
<dbReference type="PANTHER" id="PTHR13563:SF13">
    <property type="entry name" value="TRNA METHYLTRANSFERASE 10 HOMOLOG A"/>
    <property type="match status" value="1"/>
</dbReference>
<evidence type="ECO:0000313" key="8">
    <source>
        <dbReference type="EMBL" id="KAA8578971.1"/>
    </source>
</evidence>
<proteinExistence type="predicted"/>
<organism evidence="8 9">
    <name type="scientific">Etheostoma spectabile</name>
    <name type="common">orangethroat darter</name>
    <dbReference type="NCBI Taxonomy" id="54343"/>
    <lineage>
        <taxon>Eukaryota</taxon>
        <taxon>Metazoa</taxon>
        <taxon>Chordata</taxon>
        <taxon>Craniata</taxon>
        <taxon>Vertebrata</taxon>
        <taxon>Euteleostomi</taxon>
        <taxon>Actinopterygii</taxon>
        <taxon>Neopterygii</taxon>
        <taxon>Teleostei</taxon>
        <taxon>Neoteleostei</taxon>
        <taxon>Acanthomorphata</taxon>
        <taxon>Eupercaria</taxon>
        <taxon>Perciformes</taxon>
        <taxon>Percoidei</taxon>
        <taxon>Percidae</taxon>
        <taxon>Etheostomatinae</taxon>
        <taxon>Etheostoma</taxon>
    </lineage>
</organism>
<dbReference type="PROSITE" id="PS51675">
    <property type="entry name" value="SAM_MT_TRM10"/>
    <property type="match status" value="1"/>
</dbReference>
<dbReference type="Gene3D" id="3.40.1280.30">
    <property type="match status" value="1"/>
</dbReference>
<keyword evidence="2" id="KW-0489">Methyltransferase</keyword>
<comment type="caution">
    <text evidence="8">The sequence shown here is derived from an EMBL/GenBank/DDBJ whole genome shotgun (WGS) entry which is preliminary data.</text>
</comment>
<keyword evidence="3" id="KW-0808">Transferase</keyword>
<dbReference type="EC" id="2.1.1.221" evidence="1"/>